<evidence type="ECO:0000256" key="2">
    <source>
        <dbReference type="HAMAP-Rule" id="MF_01477"/>
    </source>
</evidence>
<dbReference type="GO" id="GO:0005737">
    <property type="term" value="C:cytoplasm"/>
    <property type="evidence" value="ECO:0007669"/>
    <property type="project" value="UniProtKB-SubCell"/>
</dbReference>
<keyword evidence="4" id="KW-1185">Reference proteome</keyword>
<comment type="subcellular location">
    <subcellularLocation>
        <location evidence="2">Cytoplasm</location>
    </subcellularLocation>
</comment>
<name>G8LV07_ACECE</name>
<dbReference type="GO" id="GO:0042256">
    <property type="term" value="P:cytosolic ribosome assembly"/>
    <property type="evidence" value="ECO:0007669"/>
    <property type="project" value="UniProtKB-UniRule"/>
</dbReference>
<dbReference type="STRING" id="720554.Clocl_3053"/>
<comment type="subunit">
    <text evidence="2">Interacts with ribosomal protein uL14 (rplN).</text>
</comment>
<dbReference type="SUPFAM" id="SSF81301">
    <property type="entry name" value="Nucleotidyltransferase"/>
    <property type="match status" value="1"/>
</dbReference>
<dbReference type="Proteomes" id="UP000005435">
    <property type="component" value="Chromosome"/>
</dbReference>
<dbReference type="GO" id="GO:0017148">
    <property type="term" value="P:negative regulation of translation"/>
    <property type="evidence" value="ECO:0007669"/>
    <property type="project" value="UniProtKB-UniRule"/>
</dbReference>
<dbReference type="eggNOG" id="COG0799">
    <property type="taxonomic scope" value="Bacteria"/>
</dbReference>
<comment type="similarity">
    <text evidence="1 2">Belongs to the Iojap/RsfS family.</text>
</comment>
<dbReference type="HAMAP" id="MF_01477">
    <property type="entry name" value="Iojap_RsfS"/>
    <property type="match status" value="1"/>
</dbReference>
<dbReference type="InterPro" id="IPR004394">
    <property type="entry name" value="Iojap/RsfS/C7orf30"/>
</dbReference>
<dbReference type="Pfam" id="PF02410">
    <property type="entry name" value="RsfS"/>
    <property type="match status" value="1"/>
</dbReference>
<evidence type="ECO:0000313" key="4">
    <source>
        <dbReference type="Proteomes" id="UP000005435"/>
    </source>
</evidence>
<accession>G8LV07</accession>
<evidence type="ECO:0000313" key="3">
    <source>
        <dbReference type="EMBL" id="AEV69584.1"/>
    </source>
</evidence>
<dbReference type="RefSeq" id="WP_014256129.1">
    <property type="nucleotide sequence ID" value="NC_016627.1"/>
</dbReference>
<dbReference type="KEGG" id="ccl:Clocl_3053"/>
<reference evidence="4" key="1">
    <citation type="submission" date="2011-12" db="EMBL/GenBank/DDBJ databases">
        <title>Complete sequence of Clostridium clariflavum DSM 19732.</title>
        <authorList>
            <consortium name="US DOE Joint Genome Institute"/>
            <person name="Lucas S."/>
            <person name="Han J."/>
            <person name="Lapidus A."/>
            <person name="Cheng J.-F."/>
            <person name="Goodwin L."/>
            <person name="Pitluck S."/>
            <person name="Peters L."/>
            <person name="Teshima H."/>
            <person name="Detter J.C."/>
            <person name="Han C."/>
            <person name="Tapia R."/>
            <person name="Land M."/>
            <person name="Hauser L."/>
            <person name="Kyrpides N."/>
            <person name="Ivanova N."/>
            <person name="Pagani I."/>
            <person name="Kitzmiller T."/>
            <person name="Lynd L."/>
            <person name="Izquierdo J."/>
            <person name="Woyke T."/>
        </authorList>
    </citation>
    <scope>NUCLEOTIDE SEQUENCE [LARGE SCALE GENOMIC DNA]</scope>
    <source>
        <strain evidence="4">DSM 19732 / NBRC 101661 / EBR45</strain>
    </source>
</reference>
<dbReference type="Gene3D" id="3.30.460.10">
    <property type="entry name" value="Beta Polymerase, domain 2"/>
    <property type="match status" value="1"/>
</dbReference>
<dbReference type="OrthoDB" id="9793681at2"/>
<proteinExistence type="inferred from homology"/>
<keyword evidence="2" id="KW-0963">Cytoplasm</keyword>
<reference evidence="3 4" key="2">
    <citation type="journal article" date="2012" name="Stand. Genomic Sci.">
        <title>Complete Genome Sequence of Clostridium clariflavum DSM 19732.</title>
        <authorList>
            <person name="Izquierdo J.A."/>
            <person name="Goodwin L."/>
            <person name="Davenport K.W."/>
            <person name="Teshima H."/>
            <person name="Bruce D."/>
            <person name="Detter C."/>
            <person name="Tapia R."/>
            <person name="Han S."/>
            <person name="Land M."/>
            <person name="Hauser L."/>
            <person name="Jeffries C.D."/>
            <person name="Han J."/>
            <person name="Pitluck S."/>
            <person name="Nolan M."/>
            <person name="Chen A."/>
            <person name="Huntemann M."/>
            <person name="Mavromatis K."/>
            <person name="Mikhailova N."/>
            <person name="Liolios K."/>
            <person name="Woyke T."/>
            <person name="Lynd L.R."/>
        </authorList>
    </citation>
    <scope>NUCLEOTIDE SEQUENCE [LARGE SCALE GENOMIC DNA]</scope>
    <source>
        <strain evidence="4">DSM 19732 / NBRC 101661 / EBR45</strain>
    </source>
</reference>
<dbReference type="InterPro" id="IPR043519">
    <property type="entry name" value="NT_sf"/>
</dbReference>
<dbReference type="AlphaFoldDB" id="G8LV07"/>
<dbReference type="GO" id="GO:0090071">
    <property type="term" value="P:negative regulation of ribosome biogenesis"/>
    <property type="evidence" value="ECO:0007669"/>
    <property type="project" value="UniProtKB-UniRule"/>
</dbReference>
<comment type="function">
    <text evidence="2">Functions as a ribosomal silencing factor. Interacts with ribosomal protein uL14 (rplN), blocking formation of intersubunit bridge B8. Prevents association of the 30S and 50S ribosomal subunits and the formation of functional ribosomes, thus repressing translation.</text>
</comment>
<dbReference type="NCBIfam" id="TIGR00090">
    <property type="entry name" value="rsfS_iojap_ybeB"/>
    <property type="match status" value="1"/>
</dbReference>
<dbReference type="PANTHER" id="PTHR21043:SF0">
    <property type="entry name" value="MITOCHONDRIAL ASSEMBLY OF RIBOSOMAL LARGE SUBUNIT PROTEIN 1"/>
    <property type="match status" value="1"/>
</dbReference>
<organism evidence="3 4">
    <name type="scientific">Acetivibrio clariflavus (strain DSM 19732 / NBRC 101661 / EBR45)</name>
    <name type="common">Clostridium clariflavum</name>
    <dbReference type="NCBI Taxonomy" id="720554"/>
    <lineage>
        <taxon>Bacteria</taxon>
        <taxon>Bacillati</taxon>
        <taxon>Bacillota</taxon>
        <taxon>Clostridia</taxon>
        <taxon>Eubacteriales</taxon>
        <taxon>Oscillospiraceae</taxon>
        <taxon>Acetivibrio</taxon>
    </lineage>
</organism>
<keyword evidence="2" id="KW-0810">Translation regulation</keyword>
<dbReference type="EMBL" id="CP003065">
    <property type="protein sequence ID" value="AEV69584.1"/>
    <property type="molecule type" value="Genomic_DNA"/>
</dbReference>
<dbReference type="GO" id="GO:0043023">
    <property type="term" value="F:ribosomal large subunit binding"/>
    <property type="evidence" value="ECO:0007669"/>
    <property type="project" value="TreeGrafter"/>
</dbReference>
<gene>
    <name evidence="2" type="primary">rsfS</name>
    <name evidence="3" type="ordered locus">Clocl_3053</name>
</gene>
<evidence type="ECO:0000256" key="1">
    <source>
        <dbReference type="ARBA" id="ARBA00010574"/>
    </source>
</evidence>
<dbReference type="PANTHER" id="PTHR21043">
    <property type="entry name" value="IOJAP SUPERFAMILY ORTHOLOG"/>
    <property type="match status" value="1"/>
</dbReference>
<keyword evidence="2" id="KW-0678">Repressor</keyword>
<protein>
    <recommendedName>
        <fullName evidence="2">Ribosomal silencing factor RsfS</fullName>
    </recommendedName>
</protein>
<dbReference type="HOGENOM" id="CLU_092688_2_2_9"/>
<sequence length="111" mass="12889">MDSKALAEKIVEILNDKKAKDVKTIDISELTVIADYFVICSGTSTVHIKALADEVEEKMQEMNVELLRKEGYNSARWILLDYNSVVVHIFHEEDREFYNLERLWADGVIQR</sequence>